<dbReference type="OrthoDB" id="10044893at2759"/>
<keyword evidence="4" id="KW-1185">Reference proteome</keyword>
<dbReference type="EMBL" id="AMQM01007034">
    <property type="status" value="NOT_ANNOTATED_CDS"/>
    <property type="molecule type" value="Genomic_DNA"/>
</dbReference>
<evidence type="ECO:0000259" key="1">
    <source>
        <dbReference type="Pfam" id="PF25372"/>
    </source>
</evidence>
<dbReference type="OMA" id="FWAGLMP"/>
<dbReference type="InParanoid" id="T1G6P1"/>
<dbReference type="eggNOG" id="KOG1947">
    <property type="taxonomic scope" value="Eukaryota"/>
</dbReference>
<dbReference type="GO" id="GO:0019005">
    <property type="term" value="C:SCF ubiquitin ligase complex"/>
    <property type="evidence" value="ECO:0000318"/>
    <property type="project" value="GO_Central"/>
</dbReference>
<protein>
    <recommendedName>
        <fullName evidence="1">F-box/LRR-repeat protein 15-like leucin rich repeat domain-containing protein</fullName>
    </recommendedName>
</protein>
<dbReference type="HOGENOM" id="CLU_027026_1_0_1"/>
<dbReference type="CTD" id="20216738"/>
<dbReference type="SUPFAM" id="SSF52047">
    <property type="entry name" value="RNI-like"/>
    <property type="match status" value="1"/>
</dbReference>
<dbReference type="AlphaFoldDB" id="T1G6P1"/>
<dbReference type="SMART" id="SM00367">
    <property type="entry name" value="LRR_CC"/>
    <property type="match status" value="7"/>
</dbReference>
<proteinExistence type="predicted"/>
<dbReference type="InterPro" id="IPR006553">
    <property type="entry name" value="Leu-rich_rpt_Cys-con_subtyp"/>
</dbReference>
<dbReference type="CDD" id="cd22127">
    <property type="entry name" value="F-box_FBXL16"/>
    <property type="match status" value="1"/>
</dbReference>
<dbReference type="Pfam" id="PF25372">
    <property type="entry name" value="DUF7885"/>
    <property type="match status" value="1"/>
</dbReference>
<dbReference type="FunFam" id="3.80.10.10:FF:002228">
    <property type="entry name" value="Uncharacterized protein"/>
    <property type="match status" value="1"/>
</dbReference>
<dbReference type="GeneID" id="20216738"/>
<dbReference type="EMBL" id="KB097552">
    <property type="protein sequence ID" value="ESN95045.1"/>
    <property type="molecule type" value="Genomic_DNA"/>
</dbReference>
<reference evidence="2 4" key="2">
    <citation type="journal article" date="2013" name="Nature">
        <title>Insights into bilaterian evolution from three spiralian genomes.</title>
        <authorList>
            <person name="Simakov O."/>
            <person name="Marletaz F."/>
            <person name="Cho S.J."/>
            <person name="Edsinger-Gonzales E."/>
            <person name="Havlak P."/>
            <person name="Hellsten U."/>
            <person name="Kuo D.H."/>
            <person name="Larsson T."/>
            <person name="Lv J."/>
            <person name="Arendt D."/>
            <person name="Savage R."/>
            <person name="Osoegawa K."/>
            <person name="de Jong P."/>
            <person name="Grimwood J."/>
            <person name="Chapman J.A."/>
            <person name="Shapiro H."/>
            <person name="Aerts A."/>
            <person name="Otillar R.P."/>
            <person name="Terry A.Y."/>
            <person name="Boore J.L."/>
            <person name="Grigoriev I.V."/>
            <person name="Lindberg D.R."/>
            <person name="Seaver E.C."/>
            <person name="Weisblat D.A."/>
            <person name="Putnam N.H."/>
            <person name="Rokhsar D.S."/>
        </authorList>
    </citation>
    <scope>NUCLEOTIDE SEQUENCE</scope>
</reference>
<reference evidence="3" key="3">
    <citation type="submission" date="2015-06" db="UniProtKB">
        <authorList>
            <consortium name="EnsemblMetazoa"/>
        </authorList>
    </citation>
    <scope>IDENTIFICATION</scope>
</reference>
<name>T1G6P1_HELRO</name>
<evidence type="ECO:0000313" key="4">
    <source>
        <dbReference type="Proteomes" id="UP000015101"/>
    </source>
</evidence>
<dbReference type="GO" id="GO:0031146">
    <property type="term" value="P:SCF-dependent proteasomal ubiquitin-dependent protein catabolic process"/>
    <property type="evidence" value="ECO:0000318"/>
    <property type="project" value="GO_Central"/>
</dbReference>
<reference evidence="4" key="1">
    <citation type="submission" date="2012-12" db="EMBL/GenBank/DDBJ databases">
        <authorList>
            <person name="Hellsten U."/>
            <person name="Grimwood J."/>
            <person name="Chapman J.A."/>
            <person name="Shapiro H."/>
            <person name="Aerts A."/>
            <person name="Otillar R.P."/>
            <person name="Terry A.Y."/>
            <person name="Boore J.L."/>
            <person name="Simakov O."/>
            <person name="Marletaz F."/>
            <person name="Cho S.-J."/>
            <person name="Edsinger-Gonzales E."/>
            <person name="Havlak P."/>
            <person name="Kuo D.-H."/>
            <person name="Larsson T."/>
            <person name="Lv J."/>
            <person name="Arendt D."/>
            <person name="Savage R."/>
            <person name="Osoegawa K."/>
            <person name="de Jong P."/>
            <person name="Lindberg D.R."/>
            <person name="Seaver E.C."/>
            <person name="Weisblat D.A."/>
            <person name="Putnam N.H."/>
            <person name="Grigoriev I.V."/>
            <person name="Rokhsar D.S."/>
        </authorList>
    </citation>
    <scope>NUCLEOTIDE SEQUENCE</scope>
</reference>
<evidence type="ECO:0000313" key="2">
    <source>
        <dbReference type="EMBL" id="ESN95045.1"/>
    </source>
</evidence>
<dbReference type="PANTHER" id="PTHR13318">
    <property type="entry name" value="PARTNER OF PAIRED, ISOFORM B-RELATED"/>
    <property type="match status" value="1"/>
</dbReference>
<dbReference type="EnsemblMetazoa" id="HelroT87327">
    <property type="protein sequence ID" value="HelroP87327"/>
    <property type="gene ID" value="HelroG87327"/>
</dbReference>
<dbReference type="Gene3D" id="3.80.10.10">
    <property type="entry name" value="Ribonuclease Inhibitor"/>
    <property type="match status" value="2"/>
</dbReference>
<sequence>ISPLLQNEKFLLKFFRHFSPLQFGSLAQVCSTWRDVLYNRPEFWSDIVPVINFRDSQQTNEQTRCKLYSSFQRRKFDSLILIGLSNTDVIDLNRNFSYCRSGVRRLAIRHTNISDRSLKQLIELVSHVTELELTGCNEVTEAGLWGCLVPRLTKLTLADCINVADDSLGAVSQLLPNLRELNLQAYHVTDTALTMFSTRQSSNLKALRLLSCWEISNHGVVNVIRSLPNLTTLSLSGCTKVTDDGVEVVAENLRQLRTLDLSWCSRITDASLECIACDLNLLEELVLDRCTHVSDVGVGFLATMTSLQRLYLRWCGLVRDFSLQHIFSMRNLQVLSVAGCNLITAAGVAGASQLTTLRELELTNSSVLASAELVQYLHESLPGCVIIQ</sequence>
<dbReference type="STRING" id="6412.T1G6P1"/>
<dbReference type="RefSeq" id="XP_009026849.1">
    <property type="nucleotide sequence ID" value="XM_009028601.1"/>
</dbReference>
<dbReference type="KEGG" id="hro:HELRODRAFT_87327"/>
<dbReference type="InterPro" id="IPR032675">
    <property type="entry name" value="LRR_dom_sf"/>
</dbReference>
<evidence type="ECO:0000313" key="3">
    <source>
        <dbReference type="EnsemblMetazoa" id="HelroP87327"/>
    </source>
</evidence>
<dbReference type="Proteomes" id="UP000015101">
    <property type="component" value="Unassembled WGS sequence"/>
</dbReference>
<organism evidence="3 4">
    <name type="scientific">Helobdella robusta</name>
    <name type="common">Californian leech</name>
    <dbReference type="NCBI Taxonomy" id="6412"/>
    <lineage>
        <taxon>Eukaryota</taxon>
        <taxon>Metazoa</taxon>
        <taxon>Spiralia</taxon>
        <taxon>Lophotrochozoa</taxon>
        <taxon>Annelida</taxon>
        <taxon>Clitellata</taxon>
        <taxon>Hirudinea</taxon>
        <taxon>Rhynchobdellida</taxon>
        <taxon>Glossiphoniidae</taxon>
        <taxon>Helobdella</taxon>
    </lineage>
</organism>
<feature type="domain" description="F-box/LRR-repeat protein 15-like leucin rich repeat" evidence="1">
    <location>
        <begin position="97"/>
        <end position="276"/>
    </location>
</feature>
<accession>T1G6P1</accession>
<dbReference type="InterPro" id="IPR057207">
    <property type="entry name" value="FBXL15_LRR"/>
</dbReference>
<gene>
    <name evidence="3" type="primary">20216738</name>
    <name evidence="2" type="ORF">HELRODRAFT_87327</name>
</gene>
<dbReference type="PANTHER" id="PTHR13318:SF193">
    <property type="entry name" value="F-BOX_LRR-REPEAT PROTEIN 16"/>
    <property type="match status" value="1"/>
</dbReference>